<dbReference type="GO" id="GO:0015079">
    <property type="term" value="F:potassium ion transmembrane transporter activity"/>
    <property type="evidence" value="ECO:0007669"/>
    <property type="project" value="InterPro"/>
</dbReference>
<keyword evidence="3" id="KW-0633">Potassium transport</keyword>
<feature type="transmembrane region" description="Helical" evidence="9">
    <location>
        <begin position="161"/>
        <end position="183"/>
    </location>
</feature>
<keyword evidence="5" id="KW-0630">Potassium</keyword>
<dbReference type="InterPro" id="IPR053951">
    <property type="entry name" value="K_trans_N"/>
</dbReference>
<evidence type="ECO:0000256" key="9">
    <source>
        <dbReference type="SAM" id="Phobius"/>
    </source>
</evidence>
<dbReference type="Pfam" id="PF22776">
    <property type="entry name" value="K_trans_C"/>
    <property type="match status" value="1"/>
</dbReference>
<keyword evidence="7" id="KW-0406">Ion transport</keyword>
<accession>A0A8S2UNX5</accession>
<evidence type="ECO:0000259" key="10">
    <source>
        <dbReference type="Pfam" id="PF02705"/>
    </source>
</evidence>
<keyword evidence="4 9" id="KW-0812">Transmembrane</keyword>
<feature type="transmembrane region" description="Helical" evidence="9">
    <location>
        <begin position="42"/>
        <end position="61"/>
    </location>
</feature>
<feature type="transmembrane region" description="Helical" evidence="9">
    <location>
        <begin position="195"/>
        <end position="216"/>
    </location>
</feature>
<evidence type="ECO:0000256" key="5">
    <source>
        <dbReference type="ARBA" id="ARBA00022958"/>
    </source>
</evidence>
<protein>
    <submittedName>
        <fullName evidence="12">Uncharacterized protein</fullName>
    </submittedName>
</protein>
<comment type="subcellular location">
    <subcellularLocation>
        <location evidence="1">Membrane</location>
        <topology evidence="1">Multi-pass membrane protein</topology>
    </subcellularLocation>
</comment>
<dbReference type="PANTHER" id="PTHR30540:SF83">
    <property type="entry name" value="K+ POTASSIUM TRANSPORTER"/>
    <property type="match status" value="1"/>
</dbReference>
<dbReference type="Proteomes" id="UP000676336">
    <property type="component" value="Unassembled WGS sequence"/>
</dbReference>
<feature type="transmembrane region" description="Helical" evidence="9">
    <location>
        <begin position="115"/>
        <end position="140"/>
    </location>
</feature>
<evidence type="ECO:0000256" key="4">
    <source>
        <dbReference type="ARBA" id="ARBA00022692"/>
    </source>
</evidence>
<proteinExistence type="predicted"/>
<evidence type="ECO:0000259" key="11">
    <source>
        <dbReference type="Pfam" id="PF22776"/>
    </source>
</evidence>
<dbReference type="Pfam" id="PF02705">
    <property type="entry name" value="K_trans"/>
    <property type="match status" value="1"/>
</dbReference>
<sequence>MIIWFLTLFIIGIWRITYKPSILRAFNPWEAFNYLLQEKERGFLQIGGVFLPVTGLEALYADLGHFGQWSIRCAWLCIAFPAVVANYLGQGALLIADPTLVDNPFYHAVPDWCHWPMVVLATAATIIASQAIITGSFSLISQAIALECSVPFGIIHTSKTIAGQIYVPAINVILMILTIIVTVGFQTGSNITNAYGFTVCSEMIVTTILYIIFLVIDSYTRASNATKIPAGGWVAIVIGVTFLYLAFRALPVRLGILNNHSRQNSSTAFPATLTVNTTSVENESDCDSDTNLNENIAIPAVIAPGVGCFLTTSKKHTPYVFENFLSRMHAIPQVIIFLQIQFLKIPTIENHAKRIIVKSYAENIFHITAFYGYSENRIKPHDILLPALTLYNVPIPDDG</sequence>
<evidence type="ECO:0000256" key="3">
    <source>
        <dbReference type="ARBA" id="ARBA00022538"/>
    </source>
</evidence>
<keyword evidence="6 9" id="KW-1133">Transmembrane helix</keyword>
<feature type="transmembrane region" description="Helical" evidence="9">
    <location>
        <begin position="73"/>
        <end position="95"/>
    </location>
</feature>
<feature type="domain" description="K+ potassium transporter integral membrane" evidence="10">
    <location>
        <begin position="1"/>
        <end position="215"/>
    </location>
</feature>
<evidence type="ECO:0000313" key="12">
    <source>
        <dbReference type="EMBL" id="CAF4347323.1"/>
    </source>
</evidence>
<dbReference type="InterPro" id="IPR003855">
    <property type="entry name" value="K+_transporter"/>
</dbReference>
<comment type="caution">
    <text evidence="12">The sequence shown here is derived from an EMBL/GenBank/DDBJ whole genome shotgun (WGS) entry which is preliminary data.</text>
</comment>
<evidence type="ECO:0000256" key="8">
    <source>
        <dbReference type="ARBA" id="ARBA00023136"/>
    </source>
</evidence>
<dbReference type="EMBL" id="CAJOBI010045871">
    <property type="protein sequence ID" value="CAF4347323.1"/>
    <property type="molecule type" value="Genomic_DNA"/>
</dbReference>
<dbReference type="GO" id="GO:0016020">
    <property type="term" value="C:membrane"/>
    <property type="evidence" value="ECO:0007669"/>
    <property type="project" value="UniProtKB-SubCell"/>
</dbReference>
<dbReference type="AlphaFoldDB" id="A0A8S2UNX5"/>
<feature type="domain" description="K+ potassium transporter C-terminal" evidence="11">
    <location>
        <begin position="304"/>
        <end position="376"/>
    </location>
</feature>
<reference evidence="12" key="1">
    <citation type="submission" date="2021-02" db="EMBL/GenBank/DDBJ databases">
        <authorList>
            <person name="Nowell W R."/>
        </authorList>
    </citation>
    <scope>NUCLEOTIDE SEQUENCE</scope>
</reference>
<evidence type="ECO:0000256" key="7">
    <source>
        <dbReference type="ARBA" id="ARBA00023065"/>
    </source>
</evidence>
<keyword evidence="2" id="KW-0813">Transport</keyword>
<evidence type="ECO:0000256" key="2">
    <source>
        <dbReference type="ARBA" id="ARBA00022448"/>
    </source>
</evidence>
<name>A0A8S2UNX5_9BILA</name>
<evidence type="ECO:0000313" key="13">
    <source>
        <dbReference type="Proteomes" id="UP000676336"/>
    </source>
</evidence>
<dbReference type="PANTHER" id="PTHR30540">
    <property type="entry name" value="OSMOTIC STRESS POTASSIUM TRANSPORTER"/>
    <property type="match status" value="1"/>
</dbReference>
<gene>
    <name evidence="12" type="ORF">SMN809_LOCUS28080</name>
</gene>
<keyword evidence="8 9" id="KW-0472">Membrane</keyword>
<organism evidence="12 13">
    <name type="scientific">Rotaria magnacalcarata</name>
    <dbReference type="NCBI Taxonomy" id="392030"/>
    <lineage>
        <taxon>Eukaryota</taxon>
        <taxon>Metazoa</taxon>
        <taxon>Spiralia</taxon>
        <taxon>Gnathifera</taxon>
        <taxon>Rotifera</taxon>
        <taxon>Eurotatoria</taxon>
        <taxon>Bdelloidea</taxon>
        <taxon>Philodinida</taxon>
        <taxon>Philodinidae</taxon>
        <taxon>Rotaria</taxon>
    </lineage>
</organism>
<dbReference type="InterPro" id="IPR053952">
    <property type="entry name" value="K_trans_C"/>
</dbReference>
<feature type="transmembrane region" description="Helical" evidence="9">
    <location>
        <begin position="228"/>
        <end position="247"/>
    </location>
</feature>
<evidence type="ECO:0000256" key="1">
    <source>
        <dbReference type="ARBA" id="ARBA00004141"/>
    </source>
</evidence>
<evidence type="ECO:0000256" key="6">
    <source>
        <dbReference type="ARBA" id="ARBA00022989"/>
    </source>
</evidence>